<evidence type="ECO:0000313" key="2">
    <source>
        <dbReference type="EMBL" id="KAI2657631.1"/>
    </source>
</evidence>
<reference evidence="2 3" key="1">
    <citation type="submission" date="2022-01" db="EMBL/GenBank/DDBJ databases">
        <title>A high-quality chromosome-level genome assembly of rohu carp, Labeo rohita.</title>
        <authorList>
            <person name="Arick M.A. II"/>
            <person name="Hsu C.-Y."/>
            <person name="Magbanua Z."/>
            <person name="Pechanova O."/>
            <person name="Grover C."/>
            <person name="Miller E."/>
            <person name="Thrash A."/>
            <person name="Ezzel L."/>
            <person name="Alam S."/>
            <person name="Benzie J."/>
            <person name="Hamilton M."/>
            <person name="Karsi A."/>
            <person name="Lawrence M.L."/>
            <person name="Peterson D.G."/>
        </authorList>
    </citation>
    <scope>NUCLEOTIDE SEQUENCE [LARGE SCALE GENOMIC DNA]</scope>
    <source>
        <strain evidence="3">BAU-BD-2019</strain>
        <tissue evidence="2">Blood</tissue>
    </source>
</reference>
<sequence>MDILLCFHYLCAHNPILVLACSVLHCPILHVNVTDVPPACLLPSVWIINPATEHVLVDEVREHLFADMAILLPPSSFSVCPSSTKEALCKLSICPDLSAYITTTMEHLSPTTSAPVLTIATAVSWQPLSPPSLPSASWLEDPLSPLPASLHSESQTPPQPVDPAAPPWLLASLSSPWPVSPKASPGSLVPPAPPWTPLLQLHLLPSSSTLVFCHSVSTVAFQVPASASVTRAICSTLALRILAVTLARQLSIYPPCAPLPPALTPSVGPWSCQLFLHHGHIHTVSFWD</sequence>
<evidence type="ECO:0000313" key="3">
    <source>
        <dbReference type="Proteomes" id="UP000830375"/>
    </source>
</evidence>
<keyword evidence="1" id="KW-0732">Signal</keyword>
<comment type="caution">
    <text evidence="2">The sequence shown here is derived from an EMBL/GenBank/DDBJ whole genome shotgun (WGS) entry which is preliminary data.</text>
</comment>
<dbReference type="EMBL" id="JACTAM010000013">
    <property type="protein sequence ID" value="KAI2657631.1"/>
    <property type="molecule type" value="Genomic_DNA"/>
</dbReference>
<keyword evidence="3" id="KW-1185">Reference proteome</keyword>
<feature type="chain" id="PRO_5045752902" evidence="1">
    <location>
        <begin position="21"/>
        <end position="288"/>
    </location>
</feature>
<gene>
    <name evidence="2" type="ORF">H4Q32_008996</name>
</gene>
<dbReference type="Proteomes" id="UP000830375">
    <property type="component" value="Unassembled WGS sequence"/>
</dbReference>
<protein>
    <submittedName>
        <fullName evidence="2">Triple functional domain protein</fullName>
    </submittedName>
</protein>
<name>A0ABQ8M513_LABRO</name>
<accession>A0ABQ8M513</accession>
<evidence type="ECO:0000256" key="1">
    <source>
        <dbReference type="SAM" id="SignalP"/>
    </source>
</evidence>
<feature type="signal peptide" evidence="1">
    <location>
        <begin position="1"/>
        <end position="20"/>
    </location>
</feature>
<proteinExistence type="predicted"/>
<organism evidence="2 3">
    <name type="scientific">Labeo rohita</name>
    <name type="common">Indian major carp</name>
    <name type="synonym">Cyprinus rohita</name>
    <dbReference type="NCBI Taxonomy" id="84645"/>
    <lineage>
        <taxon>Eukaryota</taxon>
        <taxon>Metazoa</taxon>
        <taxon>Chordata</taxon>
        <taxon>Craniata</taxon>
        <taxon>Vertebrata</taxon>
        <taxon>Euteleostomi</taxon>
        <taxon>Actinopterygii</taxon>
        <taxon>Neopterygii</taxon>
        <taxon>Teleostei</taxon>
        <taxon>Ostariophysi</taxon>
        <taxon>Cypriniformes</taxon>
        <taxon>Cyprinidae</taxon>
        <taxon>Labeoninae</taxon>
        <taxon>Labeonini</taxon>
        <taxon>Labeo</taxon>
    </lineage>
</organism>